<dbReference type="AlphaFoldDB" id="A0AA86V5L5"/>
<accession>A0AA86V5L5</accession>
<evidence type="ECO:0000256" key="1">
    <source>
        <dbReference type="SAM" id="Phobius"/>
    </source>
</evidence>
<evidence type="ECO:0000313" key="3">
    <source>
        <dbReference type="Proteomes" id="UP001189624"/>
    </source>
</evidence>
<keyword evidence="3" id="KW-1185">Reference proteome</keyword>
<keyword evidence="1" id="KW-1133">Transmembrane helix</keyword>
<gene>
    <name evidence="2" type="ORF">AYBTSS11_LOCUS1202</name>
</gene>
<dbReference type="PANTHER" id="PTHR36334">
    <property type="entry name" value="PROTEIN, PUTATIVE (DUF2358)-RELATED"/>
    <property type="match status" value="1"/>
</dbReference>
<protein>
    <recommendedName>
        <fullName evidence="4">AT1G65230-like protein</fullName>
    </recommendedName>
</protein>
<keyword evidence="1" id="KW-0812">Transmembrane</keyword>
<evidence type="ECO:0008006" key="4">
    <source>
        <dbReference type="Google" id="ProtNLM"/>
    </source>
</evidence>
<dbReference type="Proteomes" id="UP001189624">
    <property type="component" value="Chromosome 1"/>
</dbReference>
<reference evidence="2" key="1">
    <citation type="submission" date="2023-10" db="EMBL/GenBank/DDBJ databases">
        <authorList>
            <person name="Domelevo Entfellner J.-B."/>
        </authorList>
    </citation>
    <scope>NUCLEOTIDE SEQUENCE</scope>
</reference>
<sequence length="349" mass="38800">MEFDKEKVPPYPEVKCKIEKKRKRRGSCSLRICFLIPNNSPSATEWGDMTLTAAISSSLAASSLSSAAGIFLRPNKSTPATTLHHHHHHSFLLRVANDADRGEVSTDTATKASFSEADKMVDGMDFGELCNEFECISSPLVESTARQLARDILEQREGNRALGIFAVSVTYKDPIRSFTGREKYKRPLWATGALDKPSVTVQDMVMLSTSVLSIKWTIRGKPKTVIGGLGEDLILRVTSKFTLNQISGQVVEHEEFWDLSASSASAQTFFWTSRGLFTVIESVKDLADNAKNLSGKISTKKENLEMYPDPSGDPTKFFQRDDSLQQDAYQIALFLAVLYLVVQFLRTTL</sequence>
<dbReference type="PANTHER" id="PTHR36334:SF1">
    <property type="entry name" value="PROTEIN, PUTATIVE (DUF2358)-RELATED"/>
    <property type="match status" value="1"/>
</dbReference>
<evidence type="ECO:0000313" key="2">
    <source>
        <dbReference type="EMBL" id="CAJ1823304.1"/>
    </source>
</evidence>
<dbReference type="Pfam" id="PF10184">
    <property type="entry name" value="DUF2358"/>
    <property type="match status" value="1"/>
</dbReference>
<dbReference type="Gramene" id="rna-AYBTSS11_LOCUS1202">
    <property type="protein sequence ID" value="CAJ1823304.1"/>
    <property type="gene ID" value="gene-AYBTSS11_LOCUS1202"/>
</dbReference>
<dbReference type="GO" id="GO:0009507">
    <property type="term" value="C:chloroplast"/>
    <property type="evidence" value="ECO:0007669"/>
    <property type="project" value="TreeGrafter"/>
</dbReference>
<dbReference type="EMBL" id="OY731398">
    <property type="protein sequence ID" value="CAJ1823304.1"/>
    <property type="molecule type" value="Genomic_DNA"/>
</dbReference>
<organism evidence="2 3">
    <name type="scientific">Sphenostylis stenocarpa</name>
    <dbReference type="NCBI Taxonomy" id="92480"/>
    <lineage>
        <taxon>Eukaryota</taxon>
        <taxon>Viridiplantae</taxon>
        <taxon>Streptophyta</taxon>
        <taxon>Embryophyta</taxon>
        <taxon>Tracheophyta</taxon>
        <taxon>Spermatophyta</taxon>
        <taxon>Magnoliopsida</taxon>
        <taxon>eudicotyledons</taxon>
        <taxon>Gunneridae</taxon>
        <taxon>Pentapetalae</taxon>
        <taxon>rosids</taxon>
        <taxon>fabids</taxon>
        <taxon>Fabales</taxon>
        <taxon>Fabaceae</taxon>
        <taxon>Papilionoideae</taxon>
        <taxon>50 kb inversion clade</taxon>
        <taxon>NPAAA clade</taxon>
        <taxon>indigoferoid/millettioid clade</taxon>
        <taxon>Phaseoleae</taxon>
        <taxon>Sphenostylis</taxon>
    </lineage>
</organism>
<dbReference type="InterPro" id="IPR018790">
    <property type="entry name" value="DUF2358"/>
</dbReference>
<keyword evidence="1" id="KW-0472">Membrane</keyword>
<name>A0AA86V5L5_9FABA</name>
<feature type="transmembrane region" description="Helical" evidence="1">
    <location>
        <begin position="328"/>
        <end position="345"/>
    </location>
</feature>
<proteinExistence type="predicted"/>